<accession>A0AA35CQL1</accession>
<feature type="domain" description="MobA-like NTP transferase" evidence="2">
    <location>
        <begin position="27"/>
        <end position="136"/>
    </location>
</feature>
<evidence type="ECO:0000313" key="4">
    <source>
        <dbReference type="Proteomes" id="UP001163687"/>
    </source>
</evidence>
<dbReference type="Proteomes" id="UP001163687">
    <property type="component" value="Chromosome"/>
</dbReference>
<dbReference type="AlphaFoldDB" id="A0AA35CQL1"/>
<keyword evidence="4" id="KW-1185">Reference proteome</keyword>
<proteinExistence type="predicted"/>
<dbReference type="InterPro" id="IPR025877">
    <property type="entry name" value="MobA-like_NTP_Trfase"/>
</dbReference>
<evidence type="ECO:0000259" key="2">
    <source>
        <dbReference type="Pfam" id="PF12804"/>
    </source>
</evidence>
<sequence length="252" mass="27719">MTVNAIVLCGAENTGPLREVDPAPNEGLIRIGDRPMVQYVLDGLRQSSRIGRIVLVAPPGVVGPAIRADGVVLVPPSGHIIDNVLAALAHLPRDRKVLIATCDIPLITGRVVDGFLDLCAQREADLYYPVVERSVAEAQYAGVRRTYVRLREGTFTGGNLFLADPAIADTVAPRIRAFLDERKRPLRMAAILGWSFVLRLVLRSLSLFELERKLSDLWGIRGAVINCPYPEVGIDVDKPSDLELARRYLRKP</sequence>
<dbReference type="KEGG" id="cmic:caldi_30950"/>
<dbReference type="PANTHER" id="PTHR19136:SF81">
    <property type="entry name" value="MOLYBDENUM COFACTOR GUANYLYLTRANSFERASE"/>
    <property type="match status" value="1"/>
</dbReference>
<dbReference type="SUPFAM" id="SSF53448">
    <property type="entry name" value="Nucleotide-diphospho-sugar transferases"/>
    <property type="match status" value="1"/>
</dbReference>
<name>A0AA35CQL1_9FIRM</name>
<dbReference type="EMBL" id="AP025628">
    <property type="protein sequence ID" value="BDG62005.1"/>
    <property type="molecule type" value="Genomic_DNA"/>
</dbReference>
<evidence type="ECO:0000256" key="1">
    <source>
        <dbReference type="ARBA" id="ARBA00022679"/>
    </source>
</evidence>
<reference evidence="3" key="1">
    <citation type="submission" date="2022-03" db="EMBL/GenBank/DDBJ databases">
        <title>Complete genome sequence of Caldinitratiruptor microaerophilus.</title>
        <authorList>
            <person name="Mukaiyama R."/>
            <person name="Nishiyama T."/>
            <person name="Ueda K."/>
        </authorList>
    </citation>
    <scope>NUCLEOTIDE SEQUENCE</scope>
    <source>
        <strain evidence="3">JCM 16183</strain>
    </source>
</reference>
<dbReference type="GO" id="GO:0016779">
    <property type="term" value="F:nucleotidyltransferase activity"/>
    <property type="evidence" value="ECO:0007669"/>
    <property type="project" value="TreeGrafter"/>
</dbReference>
<dbReference type="InterPro" id="IPR029044">
    <property type="entry name" value="Nucleotide-diphossugar_trans"/>
</dbReference>
<dbReference type="Gene3D" id="3.90.550.10">
    <property type="entry name" value="Spore Coat Polysaccharide Biosynthesis Protein SpsA, Chain A"/>
    <property type="match status" value="1"/>
</dbReference>
<dbReference type="PANTHER" id="PTHR19136">
    <property type="entry name" value="MOLYBDENUM COFACTOR GUANYLYLTRANSFERASE"/>
    <property type="match status" value="1"/>
</dbReference>
<organism evidence="3 4">
    <name type="scientific">Caldinitratiruptor microaerophilus</name>
    <dbReference type="NCBI Taxonomy" id="671077"/>
    <lineage>
        <taxon>Bacteria</taxon>
        <taxon>Bacillati</taxon>
        <taxon>Bacillota</taxon>
        <taxon>Clostridia</taxon>
        <taxon>Eubacteriales</taxon>
        <taxon>Symbiobacteriaceae</taxon>
        <taxon>Caldinitratiruptor</taxon>
    </lineage>
</organism>
<gene>
    <name evidence="3" type="ORF">caldi_30950</name>
</gene>
<dbReference type="Pfam" id="PF12804">
    <property type="entry name" value="NTP_transf_3"/>
    <property type="match status" value="1"/>
</dbReference>
<evidence type="ECO:0000313" key="3">
    <source>
        <dbReference type="EMBL" id="BDG62005.1"/>
    </source>
</evidence>
<keyword evidence="1" id="KW-0808">Transferase</keyword>
<protein>
    <recommendedName>
        <fullName evidence="2">MobA-like NTP transferase domain-containing protein</fullName>
    </recommendedName>
</protein>